<keyword evidence="3 4" id="KW-0472">Membrane</keyword>
<dbReference type="PANTHER" id="PTHR23526">
    <property type="entry name" value="INTEGRAL MEMBRANE TRANSPORT PROTEIN-RELATED"/>
    <property type="match status" value="1"/>
</dbReference>
<keyword evidence="2 4" id="KW-1133">Transmembrane helix</keyword>
<dbReference type="SUPFAM" id="SSF103473">
    <property type="entry name" value="MFS general substrate transporter"/>
    <property type="match status" value="1"/>
</dbReference>
<feature type="transmembrane region" description="Helical" evidence="4">
    <location>
        <begin position="75"/>
        <end position="93"/>
    </location>
</feature>
<feature type="transmembrane region" description="Helical" evidence="4">
    <location>
        <begin position="285"/>
        <end position="303"/>
    </location>
</feature>
<organism evidence="5 6">
    <name type="scientific">Anaeromyxobacter oryzae</name>
    <dbReference type="NCBI Taxonomy" id="2918170"/>
    <lineage>
        <taxon>Bacteria</taxon>
        <taxon>Pseudomonadati</taxon>
        <taxon>Myxococcota</taxon>
        <taxon>Myxococcia</taxon>
        <taxon>Myxococcales</taxon>
        <taxon>Cystobacterineae</taxon>
        <taxon>Anaeromyxobacteraceae</taxon>
        <taxon>Anaeromyxobacter</taxon>
    </lineage>
</organism>
<evidence type="ECO:0000256" key="4">
    <source>
        <dbReference type="SAM" id="Phobius"/>
    </source>
</evidence>
<keyword evidence="1 4" id="KW-0812">Transmembrane</keyword>
<dbReference type="Pfam" id="PF07690">
    <property type="entry name" value="MFS_1"/>
    <property type="match status" value="2"/>
</dbReference>
<feature type="transmembrane region" description="Helical" evidence="4">
    <location>
        <begin position="99"/>
        <end position="122"/>
    </location>
</feature>
<dbReference type="Gene3D" id="1.20.1250.20">
    <property type="entry name" value="MFS general substrate transporter like domains"/>
    <property type="match status" value="1"/>
</dbReference>
<evidence type="ECO:0000256" key="1">
    <source>
        <dbReference type="ARBA" id="ARBA00022692"/>
    </source>
</evidence>
<dbReference type="RefSeq" id="WP_248360019.1">
    <property type="nucleotide sequence ID" value="NZ_AP025591.1"/>
</dbReference>
<protein>
    <recommendedName>
        <fullName evidence="7">MFS transporter</fullName>
    </recommendedName>
</protein>
<feature type="transmembrane region" description="Helical" evidence="4">
    <location>
        <begin position="367"/>
        <end position="384"/>
    </location>
</feature>
<dbReference type="PANTHER" id="PTHR23526:SF4">
    <property type="entry name" value="INTEGRAL MEMBRANE TRANSPORT PROTEIN"/>
    <property type="match status" value="1"/>
</dbReference>
<evidence type="ECO:0000313" key="5">
    <source>
        <dbReference type="EMBL" id="BDG02394.1"/>
    </source>
</evidence>
<sequence>MRASWERNRFLVLFAAVTSVMGVSVGMARVATSLYALELGASETVLGLIASGQSIGLLLMSLPAGALVDQLGPRPLFLAGTIVAGVTYLTVPLVPSPWFLLACTTVASFCMPTRFVPLNAVFMQQLATVGEAKAGWYRGTHMTGMALAGPVLAAGAAKVLGYPATYGIIGGLFAVSLVAAPVILDRYAVRGDPRRRVSLRDVLGQLALLGDEPELRGACLDDFCVQAVNAFYTFFIVVIAIQALHAGPREATQLLVAQGGAFIAALFLLGALVSRVGVTRLRRTCLGGIACGLLVLGLGRALGTLLAGGLLLGSGLGVLQISTLSRFATLGTRLGRGRTAGLEALFGPAGALTGSAVGGALGHLIGLQPVFLVLAAIVAALAFVSGRRGSATAAPAPLRAAQVQPCSLAGGSVSRDG</sequence>
<keyword evidence="6" id="KW-1185">Reference proteome</keyword>
<dbReference type="InterPro" id="IPR052528">
    <property type="entry name" value="Sugar_transport-like"/>
</dbReference>
<gene>
    <name evidence="5" type="ORF">AMOR_13900</name>
</gene>
<feature type="transmembrane region" description="Helical" evidence="4">
    <location>
        <begin position="142"/>
        <end position="160"/>
    </location>
</feature>
<evidence type="ECO:0000256" key="2">
    <source>
        <dbReference type="ARBA" id="ARBA00022989"/>
    </source>
</evidence>
<evidence type="ECO:0000313" key="6">
    <source>
        <dbReference type="Proteomes" id="UP001162891"/>
    </source>
</evidence>
<dbReference type="InterPro" id="IPR011701">
    <property type="entry name" value="MFS"/>
</dbReference>
<feature type="transmembrane region" description="Helical" evidence="4">
    <location>
        <begin position="251"/>
        <end position="273"/>
    </location>
</feature>
<feature type="transmembrane region" description="Helical" evidence="4">
    <location>
        <begin position="166"/>
        <end position="189"/>
    </location>
</feature>
<dbReference type="InterPro" id="IPR036259">
    <property type="entry name" value="MFS_trans_sf"/>
</dbReference>
<feature type="transmembrane region" description="Helical" evidence="4">
    <location>
        <begin position="223"/>
        <end position="245"/>
    </location>
</feature>
<proteinExistence type="predicted"/>
<name>A0ABN6MMW9_9BACT</name>
<evidence type="ECO:0000256" key="3">
    <source>
        <dbReference type="ARBA" id="ARBA00023136"/>
    </source>
</evidence>
<accession>A0ABN6MMW9</accession>
<dbReference type="Proteomes" id="UP001162891">
    <property type="component" value="Chromosome"/>
</dbReference>
<feature type="transmembrane region" description="Helical" evidence="4">
    <location>
        <begin position="44"/>
        <end position="68"/>
    </location>
</feature>
<dbReference type="EMBL" id="AP025591">
    <property type="protein sequence ID" value="BDG02394.1"/>
    <property type="molecule type" value="Genomic_DNA"/>
</dbReference>
<evidence type="ECO:0008006" key="7">
    <source>
        <dbReference type="Google" id="ProtNLM"/>
    </source>
</evidence>
<reference evidence="6" key="1">
    <citation type="journal article" date="2022" name="Int. J. Syst. Evol. Microbiol.">
        <title>Anaeromyxobacter oryzae sp. nov., Anaeromyxobacter diazotrophicus sp. nov. and Anaeromyxobacter paludicola sp. nov., isolated from paddy soils.</title>
        <authorList>
            <person name="Itoh H."/>
            <person name="Xu Z."/>
            <person name="Mise K."/>
            <person name="Masuda Y."/>
            <person name="Ushijima N."/>
            <person name="Hayakawa C."/>
            <person name="Shiratori Y."/>
            <person name="Senoo K."/>
        </authorList>
    </citation>
    <scope>NUCLEOTIDE SEQUENCE [LARGE SCALE GENOMIC DNA]</scope>
    <source>
        <strain evidence="6">Red232</strain>
    </source>
</reference>